<dbReference type="KEGG" id="hadh:FRZ61_00350"/>
<evidence type="ECO:0000256" key="4">
    <source>
        <dbReference type="ARBA" id="ARBA00023136"/>
    </source>
</evidence>
<evidence type="ECO:0000313" key="7">
    <source>
        <dbReference type="EMBL" id="QEX20121.1"/>
    </source>
</evidence>
<evidence type="ECO:0000256" key="3">
    <source>
        <dbReference type="ARBA" id="ARBA00022989"/>
    </source>
</evidence>
<keyword evidence="2 5" id="KW-0812">Transmembrane</keyword>
<accession>A0A5J6MS87</accession>
<feature type="domain" description="ABC transmembrane type-2" evidence="6">
    <location>
        <begin position="31"/>
        <end position="261"/>
    </location>
</feature>
<evidence type="ECO:0000259" key="6">
    <source>
        <dbReference type="PROSITE" id="PS51012"/>
    </source>
</evidence>
<dbReference type="PANTHER" id="PTHR43229">
    <property type="entry name" value="NODULATION PROTEIN J"/>
    <property type="match status" value="1"/>
</dbReference>
<dbReference type="InterPro" id="IPR000412">
    <property type="entry name" value="ABC_2_transport"/>
</dbReference>
<feature type="transmembrane region" description="Helical" evidence="5">
    <location>
        <begin position="235"/>
        <end position="257"/>
    </location>
</feature>
<comment type="subcellular location">
    <subcellularLocation>
        <location evidence="5">Cell inner membrane</location>
        <topology evidence="5">Multi-pass membrane protein</topology>
    </subcellularLocation>
    <subcellularLocation>
        <location evidence="1">Membrane</location>
        <topology evidence="1">Multi-pass membrane protein</topology>
    </subcellularLocation>
</comment>
<gene>
    <name evidence="7" type="ORF">FRZ61_00350</name>
</gene>
<comment type="similarity">
    <text evidence="5">Belongs to the ABC-2 integral membrane protein family.</text>
</comment>
<dbReference type="Proteomes" id="UP000325797">
    <property type="component" value="Chromosome"/>
</dbReference>
<dbReference type="PANTHER" id="PTHR43229:SF2">
    <property type="entry name" value="NODULATION PROTEIN J"/>
    <property type="match status" value="1"/>
</dbReference>
<evidence type="ECO:0000256" key="1">
    <source>
        <dbReference type="ARBA" id="ARBA00004141"/>
    </source>
</evidence>
<keyword evidence="8" id="KW-1185">Reference proteome</keyword>
<dbReference type="RefSeq" id="WP_225309026.1">
    <property type="nucleotide sequence ID" value="NZ_CP042582.1"/>
</dbReference>
<reference evidence="7 8" key="1">
    <citation type="submission" date="2019-08" db="EMBL/GenBank/DDBJ databases">
        <title>Hyperibacter terrae gen. nov., sp. nov. and Hyperibacter viscosus sp. nov., two new members in the family Rhodospirillaceae isolated from the rhizosphere of Hypericum perforatum.</title>
        <authorList>
            <person name="Noviana Z."/>
        </authorList>
    </citation>
    <scope>NUCLEOTIDE SEQUENCE [LARGE SCALE GENOMIC DNA]</scope>
    <source>
        <strain evidence="7 8">R5959</strain>
    </source>
</reference>
<organism evidence="7 8">
    <name type="scientific">Hypericibacter adhaerens</name>
    <dbReference type="NCBI Taxonomy" id="2602016"/>
    <lineage>
        <taxon>Bacteria</taxon>
        <taxon>Pseudomonadati</taxon>
        <taxon>Pseudomonadota</taxon>
        <taxon>Alphaproteobacteria</taxon>
        <taxon>Rhodospirillales</taxon>
        <taxon>Dongiaceae</taxon>
        <taxon>Hypericibacter</taxon>
    </lineage>
</organism>
<dbReference type="GO" id="GO:0140359">
    <property type="term" value="F:ABC-type transporter activity"/>
    <property type="evidence" value="ECO:0007669"/>
    <property type="project" value="InterPro"/>
</dbReference>
<dbReference type="InterPro" id="IPR051784">
    <property type="entry name" value="Nod_factor_ABC_transporter"/>
</dbReference>
<feature type="transmembrane region" description="Helical" evidence="5">
    <location>
        <begin position="181"/>
        <end position="199"/>
    </location>
</feature>
<feature type="transmembrane region" description="Helical" evidence="5">
    <location>
        <begin position="150"/>
        <end position="172"/>
    </location>
</feature>
<dbReference type="InterPro" id="IPR013525">
    <property type="entry name" value="ABC2_TM"/>
</dbReference>
<keyword evidence="5" id="KW-1003">Cell membrane</keyword>
<dbReference type="PIRSF" id="PIRSF006648">
    <property type="entry name" value="DrrB"/>
    <property type="match status" value="1"/>
</dbReference>
<evidence type="ECO:0000256" key="2">
    <source>
        <dbReference type="ARBA" id="ARBA00022692"/>
    </source>
</evidence>
<keyword evidence="4 5" id="KW-0472">Membrane</keyword>
<dbReference type="InterPro" id="IPR047817">
    <property type="entry name" value="ABC2_TM_bact-type"/>
</dbReference>
<feature type="transmembrane region" description="Helical" evidence="5">
    <location>
        <begin position="112"/>
        <end position="138"/>
    </location>
</feature>
<evidence type="ECO:0000256" key="5">
    <source>
        <dbReference type="RuleBase" id="RU361157"/>
    </source>
</evidence>
<keyword evidence="3 5" id="KW-1133">Transmembrane helix</keyword>
<sequence length="272" mass="30879">MSMTVQDFTISPRRIGAILLRHLYVLKGSWPRLIEMAYWPTMQMIIWGFVSQFFYTQTSYVAQAFGVLMAGVMLWDVLFRGQLGFSLSFLEEMWAHNLANLYVSPLRPAEHILALMAMSVLRTMIGVLPAAVLAILLYKFSIFAMGLPLLAFYVNLVMMAWGIGMLSTALLMRYGLGAENLVWFIIFLLAPISAIYYPVTVLPAWLQPIAWCLPSTHVFEGMREVLFHQHFDTTLFWGAVGLNLIYIAVGLAIYLFAFRIARERGALLQMGE</sequence>
<evidence type="ECO:0000313" key="8">
    <source>
        <dbReference type="Proteomes" id="UP000325797"/>
    </source>
</evidence>
<protein>
    <recommendedName>
        <fullName evidence="5">Transport permease protein</fullName>
    </recommendedName>
</protein>
<dbReference type="GO" id="GO:0043190">
    <property type="term" value="C:ATP-binding cassette (ABC) transporter complex"/>
    <property type="evidence" value="ECO:0007669"/>
    <property type="project" value="InterPro"/>
</dbReference>
<dbReference type="PROSITE" id="PS51012">
    <property type="entry name" value="ABC_TM2"/>
    <property type="match status" value="1"/>
</dbReference>
<proteinExistence type="inferred from homology"/>
<name>A0A5J6MS87_9PROT</name>
<dbReference type="Pfam" id="PF01061">
    <property type="entry name" value="ABC2_membrane"/>
    <property type="match status" value="1"/>
</dbReference>
<comment type="caution">
    <text evidence="5">Lacks conserved residue(s) required for the propagation of feature annotation.</text>
</comment>
<dbReference type="EMBL" id="CP042582">
    <property type="protein sequence ID" value="QEX20121.1"/>
    <property type="molecule type" value="Genomic_DNA"/>
</dbReference>
<keyword evidence="5" id="KW-0813">Transport</keyword>
<dbReference type="AlphaFoldDB" id="A0A5J6MS87"/>
<feature type="transmembrane region" description="Helical" evidence="5">
    <location>
        <begin position="60"/>
        <end position="79"/>
    </location>
</feature>